<dbReference type="Pfam" id="PF03772">
    <property type="entry name" value="Competence"/>
    <property type="match status" value="1"/>
</dbReference>
<feature type="transmembrane region" description="Helical" evidence="6">
    <location>
        <begin position="485"/>
        <end position="505"/>
    </location>
</feature>
<feature type="transmembrane region" description="Helical" evidence="6">
    <location>
        <begin position="320"/>
        <end position="350"/>
    </location>
</feature>
<dbReference type="GO" id="GO:0005886">
    <property type="term" value="C:plasma membrane"/>
    <property type="evidence" value="ECO:0007669"/>
    <property type="project" value="UniProtKB-SubCell"/>
</dbReference>
<dbReference type="InterPro" id="IPR004477">
    <property type="entry name" value="ComEC_N"/>
</dbReference>
<keyword evidence="2" id="KW-1003">Cell membrane</keyword>
<feature type="transmembrane region" description="Helical" evidence="6">
    <location>
        <begin position="26"/>
        <end position="46"/>
    </location>
</feature>
<evidence type="ECO:0000256" key="3">
    <source>
        <dbReference type="ARBA" id="ARBA00022692"/>
    </source>
</evidence>
<feature type="transmembrane region" description="Helical" evidence="6">
    <location>
        <begin position="254"/>
        <end position="281"/>
    </location>
</feature>
<comment type="caution">
    <text evidence="9">The sequence shown here is derived from an EMBL/GenBank/DDBJ whole genome shotgun (WGS) entry which is preliminary data.</text>
</comment>
<proteinExistence type="predicted"/>
<dbReference type="EMBL" id="JAFMYU010000021">
    <property type="protein sequence ID" value="MBO0933656.1"/>
    <property type="molecule type" value="Genomic_DNA"/>
</dbReference>
<evidence type="ECO:0000256" key="1">
    <source>
        <dbReference type="ARBA" id="ARBA00004651"/>
    </source>
</evidence>
<evidence type="ECO:0000256" key="2">
    <source>
        <dbReference type="ARBA" id="ARBA00022475"/>
    </source>
</evidence>
<feature type="transmembrane region" description="Helical" evidence="6">
    <location>
        <begin position="357"/>
        <end position="376"/>
    </location>
</feature>
<keyword evidence="10" id="KW-1185">Reference proteome</keyword>
<gene>
    <name evidence="9" type="ORF">J2I48_21795</name>
</gene>
<feature type="transmembrane region" description="Helical" evidence="6">
    <location>
        <begin position="396"/>
        <end position="416"/>
    </location>
</feature>
<dbReference type="NCBIfam" id="TIGR00360">
    <property type="entry name" value="ComEC_N-term"/>
    <property type="match status" value="1"/>
</dbReference>
<dbReference type="Pfam" id="PF13567">
    <property type="entry name" value="DUF4131"/>
    <property type="match status" value="1"/>
</dbReference>
<evidence type="ECO:0000259" key="8">
    <source>
        <dbReference type="Pfam" id="PF13567"/>
    </source>
</evidence>
<feature type="domain" description="ComEC/Rec2-related protein" evidence="7">
    <location>
        <begin position="239"/>
        <end position="505"/>
    </location>
</feature>
<keyword evidence="3 6" id="KW-0812">Transmembrane</keyword>
<evidence type="ECO:0000256" key="6">
    <source>
        <dbReference type="SAM" id="Phobius"/>
    </source>
</evidence>
<name>A0A939K222_9BACT</name>
<evidence type="ECO:0000259" key="7">
    <source>
        <dbReference type="Pfam" id="PF03772"/>
    </source>
</evidence>
<evidence type="ECO:0000256" key="4">
    <source>
        <dbReference type="ARBA" id="ARBA00022989"/>
    </source>
</evidence>
<comment type="subcellular location">
    <subcellularLocation>
        <location evidence="1">Cell membrane</location>
        <topology evidence="1">Multi-pass membrane protein</topology>
    </subcellularLocation>
</comment>
<sequence length="704" mass="79637">MRGYPFFRHTIALLAGIFFAERSPQLIWWPVGIGLLSAVAYGFFIWKHERRPIRPLSLAQGLLLLLIFAALGSGLHYASNPTRHADHIGHAPQPPDAYEAVVTNLPEGRAKTYKVELQIRRGRIGGSYQAMSGRVMAYLAKGDSLKPTPLPHYGDVWLVLRPPLPADPPLNPAEFDYRRHLAHRGITHQQYILPWQRRVLGNDPPNPLTALAYRVNAWADSLFTRRIGTRAEYGIVNAMLLGVRDDLDQRQYDAYAAAGAVHILSVSGLHVGILFVIMTWFIRRVAPKQANRWWVVLLKISVLWFFALMTGFSSPILRSALMFTFLLTAGVANRSLSLLNTLAASAFLILCYDPNAAFSQGFQLSYLAVLGIGAWVPDVMQRYRNKNKLTTKLWELTVVALMAQLFTFPLAIYYFHTFPTYFLLANPVVMGLSTVLVPLALVTFTLGWIPYLGDGLGWLLRGVAWALNQSVEWLADWPGAVWDGLWLSEAGLVLLYLILGAVGMVALTRQRFFVHTTAVLALLLTALTVFEIAQQDRQRRLTVHFMPRKTAVSLTLGHQTTVLTDADWQTDPRQYNFNLKNTFGEWGVRRVAVGNLMTDTVAVLPTYWHNPDMSLVVWQGRSLLLINRLSNYRRWQLPALIDYVLVRRNALRSWDQLANRLVARQYIFDDSNEPVRTDSLLAQAGRRGIACHSIRQMGQFRAEW</sequence>
<dbReference type="PANTHER" id="PTHR30619:SF1">
    <property type="entry name" value="RECOMBINATION PROTEIN 2"/>
    <property type="match status" value="1"/>
</dbReference>
<keyword evidence="4 6" id="KW-1133">Transmembrane helix</keyword>
<dbReference type="AlphaFoldDB" id="A0A939K222"/>
<dbReference type="InterPro" id="IPR025405">
    <property type="entry name" value="DUF4131"/>
</dbReference>
<evidence type="ECO:0000256" key="5">
    <source>
        <dbReference type="ARBA" id="ARBA00023136"/>
    </source>
</evidence>
<reference evidence="9 10" key="1">
    <citation type="submission" date="2021-03" db="EMBL/GenBank/DDBJ databases">
        <title>Fibrella sp. HMF5036 genome sequencing and assembly.</title>
        <authorList>
            <person name="Kang H."/>
            <person name="Kim H."/>
            <person name="Bae S."/>
            <person name="Joh K."/>
        </authorList>
    </citation>
    <scope>NUCLEOTIDE SEQUENCE [LARGE SCALE GENOMIC DNA]</scope>
    <source>
        <strain evidence="9 10">HMF5036</strain>
    </source>
</reference>
<feature type="transmembrane region" description="Helical" evidence="6">
    <location>
        <begin position="293"/>
        <end position="314"/>
    </location>
</feature>
<organism evidence="9 10">
    <name type="scientific">Fibrella aquatilis</name>
    <dbReference type="NCBI Taxonomy" id="2817059"/>
    <lineage>
        <taxon>Bacteria</taxon>
        <taxon>Pseudomonadati</taxon>
        <taxon>Bacteroidota</taxon>
        <taxon>Cytophagia</taxon>
        <taxon>Cytophagales</taxon>
        <taxon>Spirosomataceae</taxon>
        <taxon>Fibrella</taxon>
    </lineage>
</organism>
<protein>
    <submittedName>
        <fullName evidence="9">ComEC family competence protein</fullName>
    </submittedName>
</protein>
<keyword evidence="5 6" id="KW-0472">Membrane</keyword>
<accession>A0A939K222</accession>
<feature type="domain" description="DUF4131" evidence="8">
    <location>
        <begin position="26"/>
        <end position="192"/>
    </location>
</feature>
<evidence type="ECO:0000313" key="10">
    <source>
        <dbReference type="Proteomes" id="UP000664795"/>
    </source>
</evidence>
<dbReference type="InterPro" id="IPR052159">
    <property type="entry name" value="Competence_DNA_uptake"/>
</dbReference>
<evidence type="ECO:0000313" key="9">
    <source>
        <dbReference type="EMBL" id="MBO0933656.1"/>
    </source>
</evidence>
<dbReference type="Proteomes" id="UP000664795">
    <property type="component" value="Unassembled WGS sequence"/>
</dbReference>
<feature type="transmembrane region" description="Helical" evidence="6">
    <location>
        <begin position="512"/>
        <end position="530"/>
    </location>
</feature>
<dbReference type="RefSeq" id="WP_207337614.1">
    <property type="nucleotide sequence ID" value="NZ_JAFMYU010000021.1"/>
</dbReference>
<feature type="transmembrane region" description="Helical" evidence="6">
    <location>
        <begin position="58"/>
        <end position="78"/>
    </location>
</feature>
<dbReference type="PANTHER" id="PTHR30619">
    <property type="entry name" value="DNA INTERNALIZATION/COMPETENCE PROTEIN COMEC/REC2"/>
    <property type="match status" value="1"/>
</dbReference>
<feature type="transmembrane region" description="Helical" evidence="6">
    <location>
        <begin position="428"/>
        <end position="451"/>
    </location>
</feature>